<evidence type="ECO:0000313" key="3">
    <source>
        <dbReference type="Proteomes" id="UP000807769"/>
    </source>
</evidence>
<gene>
    <name evidence="2" type="ORF">BJ212DRAFT_1299342</name>
</gene>
<dbReference type="RefSeq" id="XP_041193598.1">
    <property type="nucleotide sequence ID" value="XM_041332847.1"/>
</dbReference>
<feature type="region of interest" description="Disordered" evidence="1">
    <location>
        <begin position="609"/>
        <end position="630"/>
    </location>
</feature>
<dbReference type="AlphaFoldDB" id="A0A9P7JE04"/>
<dbReference type="Proteomes" id="UP000807769">
    <property type="component" value="Unassembled WGS sequence"/>
</dbReference>
<feature type="region of interest" description="Disordered" evidence="1">
    <location>
        <begin position="1"/>
        <end position="46"/>
    </location>
</feature>
<evidence type="ECO:0000313" key="2">
    <source>
        <dbReference type="EMBL" id="KAG1817179.1"/>
    </source>
</evidence>
<proteinExistence type="predicted"/>
<comment type="caution">
    <text evidence="2">The sequence shown here is derived from an EMBL/GenBank/DDBJ whole genome shotgun (WGS) entry which is preliminary data.</text>
</comment>
<sequence>MPLRYRQHEDVLPQPLPSTPPGHTTPALEVNPPEPTDVSTGDRASLPVPPFRTARNVFGLIHQFFSSTPPSHDLEEAVMLQDISYVPAVTSAELDVLADTHDILFHAYPNQSSFELGHWYWNGSVQKSHQSFKELIDIVGHPNFDPDNVWSMPWDKINLKLGVSIDDDEREEWEDEDLSNPQDDELFHYEPYQLRWSAPHLPCEVDIQGELYTSLAFMDAHRELQESPQEEGFIYEKNYSIDSVAVESLLKPDSWVPNSNLLSDSLSAFGFNVFAVLVIDLLHEFELGVWHMLLVHLLHIIFALNKDLVHELDKSTQELDHEVDARSRWQAKDVAKQVETGKADGVGQGTAASTNTKGKQKASAEHLQDTPLPKQLRRKKSFNLQTYKFHVLGDYVTSIHHFGTTDSYSTEPLNCYLGGVGAPHAEGLSTIKCAWAALNNDINNGLLIWSQTKPEKLYDEVGHYLHSNAGDPAMKDFLPQLKDYILDHIVTGAPGSSMEKITHTDKELNPGAFSFIDLGTVLRACHIIPAFSRGQHNSNDGISPIAGDKHDWQEYYINSSADHDALMRFHFGLRVGHIYSHSVGVSEPHNSAPQHAGQTSAQVQDECIKDNPTGIAQPPDREWDEQDEDATDASRWARSEFLISLNVKYVPSMSNVWLYMPQRNSILRLIQLTHLFVTFMRAEFILIGYLADYTHIYPIYCDKVFENDQPWIHVLQQVGTLVVPGAGNMHHIHNLFATMLPELNTSVQFHHALFPFGYPPPKHLVVPDSCAVETPSFSTSMPFSSGHPPLKHFSLADPVLQHAAEMPVIGTSVPCLDYIDLAYSDFNFYDHSTGYSASAVDKYLIPEDTNETQLKLAFGEQQQIMHPNLEWRDSTNTGVDKNICSQILHYMRRWVVDWSFWKPISNFCDKNVMSDKICFLTSLDMTHKTYEDMESHPVITRISETKTVSARWPVLRLSCQIGLRKNPESTKTIEKAISFVLALNLGQSSQVQQANSDLISHQVYHILLLMVKDELKKRKTMVMSEAKVGNEAEAEVEVNININTSANILEPAPMNAIIMAALDHMSSNVLQISAKSQLAKSTISDTTSDSLKSTHHTELEIDSTVKHCMVLRYGHKRFKFTSCHGGLLPMKGRKVLTQVDLWFNSIYSVPFNRSPSHPCIVQS</sequence>
<dbReference type="OrthoDB" id="2665190at2759"/>
<feature type="region of interest" description="Disordered" evidence="1">
    <location>
        <begin position="338"/>
        <end position="370"/>
    </location>
</feature>
<keyword evidence="3" id="KW-1185">Reference proteome</keyword>
<name>A0A9P7JE04_9AGAM</name>
<dbReference type="EMBL" id="JABBWG010000014">
    <property type="protein sequence ID" value="KAG1817179.1"/>
    <property type="molecule type" value="Genomic_DNA"/>
</dbReference>
<organism evidence="2 3">
    <name type="scientific">Suillus subaureus</name>
    <dbReference type="NCBI Taxonomy" id="48587"/>
    <lineage>
        <taxon>Eukaryota</taxon>
        <taxon>Fungi</taxon>
        <taxon>Dikarya</taxon>
        <taxon>Basidiomycota</taxon>
        <taxon>Agaricomycotina</taxon>
        <taxon>Agaricomycetes</taxon>
        <taxon>Agaricomycetidae</taxon>
        <taxon>Boletales</taxon>
        <taxon>Suillineae</taxon>
        <taxon>Suillaceae</taxon>
        <taxon>Suillus</taxon>
    </lineage>
</organism>
<accession>A0A9P7JE04</accession>
<dbReference type="GeneID" id="64626864"/>
<reference evidence="2" key="1">
    <citation type="journal article" date="2020" name="New Phytol.">
        <title>Comparative genomics reveals dynamic genome evolution in host specialist ectomycorrhizal fungi.</title>
        <authorList>
            <person name="Lofgren L.A."/>
            <person name="Nguyen N.H."/>
            <person name="Vilgalys R."/>
            <person name="Ruytinx J."/>
            <person name="Liao H.L."/>
            <person name="Branco S."/>
            <person name="Kuo A."/>
            <person name="LaButti K."/>
            <person name="Lipzen A."/>
            <person name="Andreopoulos W."/>
            <person name="Pangilinan J."/>
            <person name="Riley R."/>
            <person name="Hundley H."/>
            <person name="Na H."/>
            <person name="Barry K."/>
            <person name="Grigoriev I.V."/>
            <person name="Stajich J.E."/>
            <person name="Kennedy P.G."/>
        </authorList>
    </citation>
    <scope>NUCLEOTIDE SEQUENCE</scope>
    <source>
        <strain evidence="2">MN1</strain>
    </source>
</reference>
<feature type="compositionally biased region" description="Basic and acidic residues" evidence="1">
    <location>
        <begin position="1"/>
        <end position="11"/>
    </location>
</feature>
<protein>
    <submittedName>
        <fullName evidence="2">Uncharacterized protein</fullName>
    </submittedName>
</protein>
<evidence type="ECO:0000256" key="1">
    <source>
        <dbReference type="SAM" id="MobiDB-lite"/>
    </source>
</evidence>